<dbReference type="Proteomes" id="UP001303760">
    <property type="component" value="Unassembled WGS sequence"/>
</dbReference>
<feature type="non-terminal residue" evidence="3">
    <location>
        <position position="258"/>
    </location>
</feature>
<sequence>MVTNLLPTKANPDNISPHERFATAMGMPEEARKPYIRHLRTYFCHAYYYIKPQKRDKSDKFGPRAEKGRLIGYADLHGKIYWVWNPKTSEIVRASAVKFNEGEDYRPDDDCEGPEYEAVFADTTIEEDESVVEFRRTTALNREKKQVHFQLPSRDDDRMDGDDMLAAQKTQRARAAKLSQQRVSAPQHPPLREERQQTTGVGLPTPDVTPERSMHGDEPGRCSFPGPSFHLDDQDMAEIYEEAPIPQDHSLAPYTTHS</sequence>
<dbReference type="Pfam" id="PF25597">
    <property type="entry name" value="SH3_retrovirus"/>
    <property type="match status" value="1"/>
</dbReference>
<evidence type="ECO:0000259" key="2">
    <source>
        <dbReference type="Pfam" id="PF25597"/>
    </source>
</evidence>
<feature type="compositionally biased region" description="Basic and acidic residues" evidence="1">
    <location>
        <begin position="209"/>
        <end position="220"/>
    </location>
</feature>
<feature type="domain" description="Retroviral polymerase SH3-like" evidence="2">
    <location>
        <begin position="44"/>
        <end position="108"/>
    </location>
</feature>
<dbReference type="AlphaFoldDB" id="A0AAN7C0P0"/>
<evidence type="ECO:0000256" key="1">
    <source>
        <dbReference type="SAM" id="MobiDB-lite"/>
    </source>
</evidence>
<protein>
    <recommendedName>
        <fullName evidence="2">Retroviral polymerase SH3-like domain-containing protein</fullName>
    </recommendedName>
</protein>
<accession>A0AAN7C0P0</accession>
<evidence type="ECO:0000313" key="3">
    <source>
        <dbReference type="EMBL" id="KAK4232672.1"/>
    </source>
</evidence>
<keyword evidence="4" id="KW-1185">Reference proteome</keyword>
<proteinExistence type="predicted"/>
<dbReference type="InterPro" id="IPR057670">
    <property type="entry name" value="SH3_retrovirus"/>
</dbReference>
<comment type="caution">
    <text evidence="3">The sequence shown here is derived from an EMBL/GenBank/DDBJ whole genome shotgun (WGS) entry which is preliminary data.</text>
</comment>
<reference evidence="3" key="2">
    <citation type="submission" date="2023-05" db="EMBL/GenBank/DDBJ databases">
        <authorList>
            <consortium name="Lawrence Berkeley National Laboratory"/>
            <person name="Steindorff A."/>
            <person name="Hensen N."/>
            <person name="Bonometti L."/>
            <person name="Westerberg I."/>
            <person name="Brannstrom I.O."/>
            <person name="Guillou S."/>
            <person name="Cros-Aarteil S."/>
            <person name="Calhoun S."/>
            <person name="Haridas S."/>
            <person name="Kuo A."/>
            <person name="Mondo S."/>
            <person name="Pangilinan J."/>
            <person name="Riley R."/>
            <person name="Labutti K."/>
            <person name="Andreopoulos B."/>
            <person name="Lipzen A."/>
            <person name="Chen C."/>
            <person name="Yanf M."/>
            <person name="Daum C."/>
            <person name="Ng V."/>
            <person name="Clum A."/>
            <person name="Ohm R."/>
            <person name="Martin F."/>
            <person name="Silar P."/>
            <person name="Natvig D."/>
            <person name="Lalanne C."/>
            <person name="Gautier V."/>
            <person name="Ament-Velasquez S.L."/>
            <person name="Kruys A."/>
            <person name="Hutchinson M.I."/>
            <person name="Powell A.J."/>
            <person name="Barry K."/>
            <person name="Miller A.N."/>
            <person name="Grigoriev I.V."/>
            <person name="Debuchy R."/>
            <person name="Gladieux P."/>
            <person name="Thoren M.H."/>
            <person name="Johannesson H."/>
        </authorList>
    </citation>
    <scope>NUCLEOTIDE SEQUENCE</scope>
    <source>
        <strain evidence="3">CBS 532.94</strain>
    </source>
</reference>
<organism evidence="3 4">
    <name type="scientific">Achaetomium macrosporum</name>
    <dbReference type="NCBI Taxonomy" id="79813"/>
    <lineage>
        <taxon>Eukaryota</taxon>
        <taxon>Fungi</taxon>
        <taxon>Dikarya</taxon>
        <taxon>Ascomycota</taxon>
        <taxon>Pezizomycotina</taxon>
        <taxon>Sordariomycetes</taxon>
        <taxon>Sordariomycetidae</taxon>
        <taxon>Sordariales</taxon>
        <taxon>Chaetomiaceae</taxon>
        <taxon>Achaetomium</taxon>
    </lineage>
</organism>
<reference evidence="3" key="1">
    <citation type="journal article" date="2023" name="Mol. Phylogenet. Evol.">
        <title>Genome-scale phylogeny and comparative genomics of the fungal order Sordariales.</title>
        <authorList>
            <person name="Hensen N."/>
            <person name="Bonometti L."/>
            <person name="Westerberg I."/>
            <person name="Brannstrom I.O."/>
            <person name="Guillou S."/>
            <person name="Cros-Aarteil S."/>
            <person name="Calhoun S."/>
            <person name="Haridas S."/>
            <person name="Kuo A."/>
            <person name="Mondo S."/>
            <person name="Pangilinan J."/>
            <person name="Riley R."/>
            <person name="LaButti K."/>
            <person name="Andreopoulos B."/>
            <person name="Lipzen A."/>
            <person name="Chen C."/>
            <person name="Yan M."/>
            <person name="Daum C."/>
            <person name="Ng V."/>
            <person name="Clum A."/>
            <person name="Steindorff A."/>
            <person name="Ohm R.A."/>
            <person name="Martin F."/>
            <person name="Silar P."/>
            <person name="Natvig D.O."/>
            <person name="Lalanne C."/>
            <person name="Gautier V."/>
            <person name="Ament-Velasquez S.L."/>
            <person name="Kruys A."/>
            <person name="Hutchinson M.I."/>
            <person name="Powell A.J."/>
            <person name="Barry K."/>
            <person name="Miller A.N."/>
            <person name="Grigoriev I.V."/>
            <person name="Debuchy R."/>
            <person name="Gladieux P."/>
            <person name="Hiltunen Thoren M."/>
            <person name="Johannesson H."/>
        </authorList>
    </citation>
    <scope>NUCLEOTIDE SEQUENCE</scope>
    <source>
        <strain evidence="3">CBS 532.94</strain>
    </source>
</reference>
<gene>
    <name evidence="3" type="ORF">C8A03DRAFT_20080</name>
</gene>
<feature type="region of interest" description="Disordered" evidence="1">
    <location>
        <begin position="169"/>
        <end position="258"/>
    </location>
</feature>
<dbReference type="EMBL" id="MU861081">
    <property type="protein sequence ID" value="KAK4232672.1"/>
    <property type="molecule type" value="Genomic_DNA"/>
</dbReference>
<name>A0AAN7C0P0_9PEZI</name>
<evidence type="ECO:0000313" key="4">
    <source>
        <dbReference type="Proteomes" id="UP001303760"/>
    </source>
</evidence>